<dbReference type="PANTHER" id="PTHR35851:SF1">
    <property type="entry name" value="CELL DIVISION PROTEIN FTSQ"/>
    <property type="match status" value="1"/>
</dbReference>
<comment type="caution">
    <text evidence="11">The sequence shown here is derived from an EMBL/GenBank/DDBJ whole genome shotgun (WGS) entry which is preliminary data.</text>
</comment>
<keyword evidence="2 9" id="KW-1003">Cell membrane</keyword>
<keyword evidence="5 9" id="KW-0812">Transmembrane</keyword>
<name>A0ABU3MHK5_9PROT</name>
<dbReference type="InterPro" id="IPR034746">
    <property type="entry name" value="POTRA"/>
</dbReference>
<evidence type="ECO:0000256" key="9">
    <source>
        <dbReference type="HAMAP-Rule" id="MF_00911"/>
    </source>
</evidence>
<dbReference type="Proteomes" id="UP001258945">
    <property type="component" value="Unassembled WGS sequence"/>
</dbReference>
<dbReference type="Pfam" id="PF08478">
    <property type="entry name" value="POTRA_1"/>
    <property type="match status" value="1"/>
</dbReference>
<evidence type="ECO:0000256" key="6">
    <source>
        <dbReference type="ARBA" id="ARBA00022989"/>
    </source>
</evidence>
<comment type="similarity">
    <text evidence="9">Belongs to the FtsQ/DivIB family. FtsQ subfamily.</text>
</comment>
<proteinExistence type="inferred from homology"/>
<sequence>MTGCAPMRYAMPREPQRPSGLRLWLRRRRGLVRPALRIGVAMALLGVVVTGVSAFAPAGGLLQFGSGFTSAARDAGLKITEIRIEGAENMPEPRIRAALGVKTGDPTLAFSPDAARQALEALPWIAQAEVERRLPGTVVVRVSERRPFAIWQNQGRFSVVDRSGKVVATDRLDAFGPLPLIVGAGAEKYAAALYDQLREAPDVLARTQALVRVGERRWNLHLSNGMDVLLPEGEEKAAIRRLAELQKRNALLDRPLVSVDMRLPDRLVVRQANAPAPPAEAKRGSGKG</sequence>
<evidence type="ECO:0000313" key="11">
    <source>
        <dbReference type="EMBL" id="MDT8332466.1"/>
    </source>
</evidence>
<comment type="function">
    <text evidence="9">Essential cell division protein.</text>
</comment>
<evidence type="ECO:0000313" key="12">
    <source>
        <dbReference type="Proteomes" id="UP001258945"/>
    </source>
</evidence>
<comment type="subcellular location">
    <subcellularLocation>
        <location evidence="9">Cell inner membrane</location>
        <topology evidence="9">Single-pass type II membrane protein</topology>
    </subcellularLocation>
    <subcellularLocation>
        <location evidence="1">Membrane</location>
    </subcellularLocation>
    <text evidence="9">Localizes to the division septum.</text>
</comment>
<evidence type="ECO:0000256" key="8">
    <source>
        <dbReference type="ARBA" id="ARBA00023306"/>
    </source>
</evidence>
<protein>
    <recommendedName>
        <fullName evidence="9">Cell division protein FtsQ</fullName>
    </recommendedName>
</protein>
<evidence type="ECO:0000256" key="5">
    <source>
        <dbReference type="ARBA" id="ARBA00022692"/>
    </source>
</evidence>
<keyword evidence="12" id="KW-1185">Reference proteome</keyword>
<dbReference type="EMBL" id="JAVVDO010000028">
    <property type="protein sequence ID" value="MDT8332466.1"/>
    <property type="molecule type" value="Genomic_DNA"/>
</dbReference>
<dbReference type="InterPro" id="IPR005548">
    <property type="entry name" value="Cell_div_FtsQ/DivIB_C"/>
</dbReference>
<dbReference type="PROSITE" id="PS51779">
    <property type="entry name" value="POTRA"/>
    <property type="match status" value="1"/>
</dbReference>
<keyword evidence="7 9" id="KW-0472">Membrane</keyword>
<keyword evidence="3 9" id="KW-0997">Cell inner membrane</keyword>
<accession>A0ABU3MHK5</accession>
<dbReference type="Pfam" id="PF03799">
    <property type="entry name" value="FtsQ_DivIB_C"/>
    <property type="match status" value="1"/>
</dbReference>
<evidence type="ECO:0000256" key="3">
    <source>
        <dbReference type="ARBA" id="ARBA00022519"/>
    </source>
</evidence>
<reference evidence="11 12" key="1">
    <citation type="journal article" date="2019" name="Microb. Pathog.">
        <title>Comparison of VITEK 2, MALDI-TOF MS, 16S rRNA gene sequencing, and whole-genome sequencing for identification of Roseomonas mucosa.</title>
        <authorList>
            <person name="Rudolph W.W."/>
            <person name="Gunzer F."/>
            <person name="Trauth M."/>
            <person name="Bunk B."/>
            <person name="Bigge R."/>
            <person name="Schrottner P."/>
        </authorList>
    </citation>
    <scope>NUCLEOTIDE SEQUENCE [LARGE SCALE GENOMIC DNA]</scope>
    <source>
        <strain evidence="11 12">DSM 103800</strain>
    </source>
</reference>
<gene>
    <name evidence="9" type="primary">ftsQ</name>
    <name evidence="11" type="ORF">RQ831_15495</name>
</gene>
<keyword evidence="8 9" id="KW-0131">Cell cycle</keyword>
<evidence type="ECO:0000256" key="4">
    <source>
        <dbReference type="ARBA" id="ARBA00022618"/>
    </source>
</evidence>
<dbReference type="InterPro" id="IPR013685">
    <property type="entry name" value="POTRA_FtsQ_type"/>
</dbReference>
<evidence type="ECO:0000259" key="10">
    <source>
        <dbReference type="PROSITE" id="PS51779"/>
    </source>
</evidence>
<dbReference type="Gene3D" id="3.40.50.11690">
    <property type="entry name" value="Cell division protein FtsQ/DivIB"/>
    <property type="match status" value="1"/>
</dbReference>
<evidence type="ECO:0000256" key="1">
    <source>
        <dbReference type="ARBA" id="ARBA00004370"/>
    </source>
</evidence>
<dbReference type="InterPro" id="IPR026579">
    <property type="entry name" value="FtsQ"/>
</dbReference>
<evidence type="ECO:0000256" key="2">
    <source>
        <dbReference type="ARBA" id="ARBA00022475"/>
    </source>
</evidence>
<keyword evidence="6 9" id="KW-1133">Transmembrane helix</keyword>
<dbReference type="HAMAP" id="MF_00911">
    <property type="entry name" value="FtsQ_subfam"/>
    <property type="match status" value="1"/>
</dbReference>
<keyword evidence="4 9" id="KW-0132">Cell division</keyword>
<dbReference type="Gene3D" id="3.10.20.310">
    <property type="entry name" value="membrane protein fhac"/>
    <property type="match status" value="1"/>
</dbReference>
<dbReference type="RefSeq" id="WP_260987582.1">
    <property type="nucleotide sequence ID" value="NZ_JAVVDO010000028.1"/>
</dbReference>
<dbReference type="InterPro" id="IPR045335">
    <property type="entry name" value="FtsQ_C_sf"/>
</dbReference>
<evidence type="ECO:0000256" key="7">
    <source>
        <dbReference type="ARBA" id="ARBA00023136"/>
    </source>
</evidence>
<organism evidence="11 12">
    <name type="scientific">Roseomonas gilardii</name>
    <dbReference type="NCBI Taxonomy" id="257708"/>
    <lineage>
        <taxon>Bacteria</taxon>
        <taxon>Pseudomonadati</taxon>
        <taxon>Pseudomonadota</taxon>
        <taxon>Alphaproteobacteria</taxon>
        <taxon>Acetobacterales</taxon>
        <taxon>Roseomonadaceae</taxon>
        <taxon>Roseomonas</taxon>
    </lineage>
</organism>
<feature type="domain" description="POTRA" evidence="10">
    <location>
        <begin position="77"/>
        <end position="145"/>
    </location>
</feature>
<dbReference type="PANTHER" id="PTHR35851">
    <property type="entry name" value="CELL DIVISION PROTEIN FTSQ"/>
    <property type="match status" value="1"/>
</dbReference>